<comment type="caution">
    <text evidence="3">The sequence shown here is derived from an EMBL/GenBank/DDBJ whole genome shotgun (WGS) entry which is preliminary data.</text>
</comment>
<keyword evidence="4" id="KW-1185">Reference proteome</keyword>
<evidence type="ECO:0000259" key="2">
    <source>
        <dbReference type="Pfam" id="PF20243"/>
    </source>
</evidence>
<dbReference type="RefSeq" id="WP_145713972.1">
    <property type="nucleotide sequence ID" value="NZ_BAAAFY010000001.1"/>
</dbReference>
<protein>
    <recommendedName>
        <fullName evidence="2">Copper-binding protein MbnP-like domain-containing protein</fullName>
    </recommendedName>
</protein>
<dbReference type="EMBL" id="VLLG01000003">
    <property type="protein sequence ID" value="TWI88502.1"/>
    <property type="molecule type" value="Genomic_DNA"/>
</dbReference>
<evidence type="ECO:0000313" key="3">
    <source>
        <dbReference type="EMBL" id="TWI88502.1"/>
    </source>
</evidence>
<dbReference type="Pfam" id="PF20243">
    <property type="entry name" value="MbnP"/>
    <property type="match status" value="1"/>
</dbReference>
<dbReference type="OrthoDB" id="1422031at2"/>
<organism evidence="3 4">
    <name type="scientific">Chitinophaga japonensis</name>
    <name type="common">Flexibacter japonensis</name>
    <dbReference type="NCBI Taxonomy" id="104662"/>
    <lineage>
        <taxon>Bacteria</taxon>
        <taxon>Pseudomonadati</taxon>
        <taxon>Bacteroidota</taxon>
        <taxon>Chitinophagia</taxon>
        <taxon>Chitinophagales</taxon>
        <taxon>Chitinophagaceae</taxon>
        <taxon>Chitinophaga</taxon>
    </lineage>
</organism>
<proteinExistence type="predicted"/>
<gene>
    <name evidence="3" type="ORF">LX66_2587</name>
</gene>
<name>A0A562T4R7_CHIJA</name>
<evidence type="ECO:0000313" key="4">
    <source>
        <dbReference type="Proteomes" id="UP000316778"/>
    </source>
</evidence>
<sequence length="255" mass="27482">MMLRNFIWRLPAAALCLLLLSGNLACTKSSAPPPQTASLLLTFTNVVDGQPMVLREQTYINAAGESYNITAFKYYISNFGLINTAGEEQLLPPEYYLVNEDSAQSKTITLQQLPAGHYQGISFLVGVDSVRNVSGAQTGALDPVNGMFWTWNSGYIMAKLEGTSPVSTAPANLIQYHIGGFKGAYNALRRVTLTFPQALELAADSEAALHLQADAEAWFQPNAVSFASLPAIHTPGAQAAAIADNYKNMFSIIAD</sequence>
<feature type="domain" description="Copper-binding protein MbnP-like" evidence="2">
    <location>
        <begin position="37"/>
        <end position="230"/>
    </location>
</feature>
<accession>A0A562T4R7</accession>
<feature type="signal peptide" evidence="1">
    <location>
        <begin position="1"/>
        <end position="25"/>
    </location>
</feature>
<dbReference type="InterPro" id="IPR046863">
    <property type="entry name" value="MbnP-like_dom"/>
</dbReference>
<dbReference type="Proteomes" id="UP000316778">
    <property type="component" value="Unassembled WGS sequence"/>
</dbReference>
<keyword evidence="1" id="KW-0732">Signal</keyword>
<evidence type="ECO:0000256" key="1">
    <source>
        <dbReference type="SAM" id="SignalP"/>
    </source>
</evidence>
<feature type="chain" id="PRO_5021802800" description="Copper-binding protein MbnP-like domain-containing protein" evidence="1">
    <location>
        <begin position="26"/>
        <end position="255"/>
    </location>
</feature>
<dbReference type="AlphaFoldDB" id="A0A562T4R7"/>
<reference evidence="3 4" key="1">
    <citation type="journal article" date="2013" name="Stand. Genomic Sci.">
        <title>Genomic Encyclopedia of Type Strains, Phase I: The one thousand microbial genomes (KMG-I) project.</title>
        <authorList>
            <person name="Kyrpides N.C."/>
            <person name="Woyke T."/>
            <person name="Eisen J.A."/>
            <person name="Garrity G."/>
            <person name="Lilburn T.G."/>
            <person name="Beck B.J."/>
            <person name="Whitman W.B."/>
            <person name="Hugenholtz P."/>
            <person name="Klenk H.P."/>
        </authorList>
    </citation>
    <scope>NUCLEOTIDE SEQUENCE [LARGE SCALE GENOMIC DNA]</scope>
    <source>
        <strain evidence="3 4">DSM 13484</strain>
    </source>
</reference>